<evidence type="ECO:0000313" key="5">
    <source>
        <dbReference type="EMBL" id="GAA2912180.1"/>
    </source>
</evidence>
<reference evidence="5 6" key="1">
    <citation type="journal article" date="2019" name="Int. J. Syst. Evol. Microbiol.">
        <title>The Global Catalogue of Microorganisms (GCM) 10K type strain sequencing project: providing services to taxonomists for standard genome sequencing and annotation.</title>
        <authorList>
            <consortium name="The Broad Institute Genomics Platform"/>
            <consortium name="The Broad Institute Genome Sequencing Center for Infectious Disease"/>
            <person name="Wu L."/>
            <person name="Ma J."/>
        </authorList>
    </citation>
    <scope>NUCLEOTIDE SEQUENCE [LARGE SCALE GENOMIC DNA]</scope>
    <source>
        <strain evidence="5 6">JCM 4087</strain>
    </source>
</reference>
<organism evidence="5 6">
    <name type="scientific">Streptomyces thioluteus</name>
    <dbReference type="NCBI Taxonomy" id="66431"/>
    <lineage>
        <taxon>Bacteria</taxon>
        <taxon>Bacillati</taxon>
        <taxon>Actinomycetota</taxon>
        <taxon>Actinomycetes</taxon>
        <taxon>Kitasatosporales</taxon>
        <taxon>Streptomycetaceae</taxon>
        <taxon>Streptomyces</taxon>
    </lineage>
</organism>
<keyword evidence="6" id="KW-1185">Reference proteome</keyword>
<keyword evidence="2" id="KW-0503">Monooxygenase</keyword>
<sequence>MVGSGPVTAGGETWGRGGRVGIAPLPDGRTYLFGVADTPAGRRGPDGELAELRRRFAHWHHPIPALLEAATESAVMRHDVHELPPLPSYATGRVALLGDAAHGMTPNLGQGANQALEDAVTLAALLDDHSSIPRALAAYDHERRPRTQMIARRSRRIGAVARRAGESGPAGHDGPALPVADPRLLDSLAPVLDWQPPAARSGRARPGIDG</sequence>
<dbReference type="SUPFAM" id="SSF51905">
    <property type="entry name" value="FAD/NAD(P)-binding domain"/>
    <property type="match status" value="1"/>
</dbReference>
<gene>
    <name evidence="5" type="ORF">GCM10020221_04830</name>
</gene>
<dbReference type="PANTHER" id="PTHR13789:SF309">
    <property type="entry name" value="PUTATIVE (AFU_ORTHOLOGUE AFUA_6G14510)-RELATED"/>
    <property type="match status" value="1"/>
</dbReference>
<evidence type="ECO:0000313" key="6">
    <source>
        <dbReference type="Proteomes" id="UP001501102"/>
    </source>
</evidence>
<evidence type="ECO:0000259" key="4">
    <source>
        <dbReference type="Pfam" id="PF01494"/>
    </source>
</evidence>
<dbReference type="EMBL" id="BAAAXZ010000021">
    <property type="protein sequence ID" value="GAA2912180.1"/>
    <property type="molecule type" value="Genomic_DNA"/>
</dbReference>
<dbReference type="Gene3D" id="3.50.50.60">
    <property type="entry name" value="FAD/NAD(P)-binding domain"/>
    <property type="match status" value="1"/>
</dbReference>
<name>A0ABN3WGK9_STRTU</name>
<dbReference type="PRINTS" id="PR00420">
    <property type="entry name" value="RNGMNOXGNASE"/>
</dbReference>
<dbReference type="InterPro" id="IPR036188">
    <property type="entry name" value="FAD/NAD-bd_sf"/>
</dbReference>
<feature type="domain" description="FAD-binding" evidence="4">
    <location>
        <begin position="86"/>
        <end position="153"/>
    </location>
</feature>
<proteinExistence type="predicted"/>
<accession>A0ABN3WGK9</accession>
<dbReference type="Pfam" id="PF01494">
    <property type="entry name" value="FAD_binding_3"/>
    <property type="match status" value="1"/>
</dbReference>
<dbReference type="InterPro" id="IPR002938">
    <property type="entry name" value="FAD-bd"/>
</dbReference>
<evidence type="ECO:0000256" key="1">
    <source>
        <dbReference type="ARBA" id="ARBA00023002"/>
    </source>
</evidence>
<evidence type="ECO:0000256" key="2">
    <source>
        <dbReference type="ARBA" id="ARBA00023033"/>
    </source>
</evidence>
<dbReference type="InterPro" id="IPR050493">
    <property type="entry name" value="FAD-dep_Monooxygenase_BioMet"/>
</dbReference>
<feature type="region of interest" description="Disordered" evidence="3">
    <location>
        <begin position="162"/>
        <end position="182"/>
    </location>
</feature>
<evidence type="ECO:0000256" key="3">
    <source>
        <dbReference type="SAM" id="MobiDB-lite"/>
    </source>
</evidence>
<keyword evidence="1" id="KW-0560">Oxidoreductase</keyword>
<dbReference type="PANTHER" id="PTHR13789">
    <property type="entry name" value="MONOOXYGENASE"/>
    <property type="match status" value="1"/>
</dbReference>
<comment type="caution">
    <text evidence="5">The sequence shown here is derived from an EMBL/GenBank/DDBJ whole genome shotgun (WGS) entry which is preliminary data.</text>
</comment>
<dbReference type="Proteomes" id="UP001501102">
    <property type="component" value="Unassembled WGS sequence"/>
</dbReference>
<protein>
    <recommendedName>
        <fullName evidence="4">FAD-binding domain-containing protein</fullName>
    </recommendedName>
</protein>